<keyword evidence="7" id="KW-1185">Reference proteome</keyword>
<dbReference type="InterPro" id="IPR041483">
    <property type="entry name" value="TetR_C_34"/>
</dbReference>
<sequence length="219" mass="25151">MMHVLTPAEKLAKKQLIAASASKLFQKHNFNAISMAQIARESGVAKGTLFNYFKTKENIFMYLLLSGYQDYLQEVLKRWQEKPGLTTWNELTTFLTTENHLLIHQKADLLRLNALRGPILEAAADREQTLLGRQKLYQINRDLGRAIASRIPELSVKDASHLFVIQSAIISGLMNMMNLDEFNHDQLPVDFKVFQIDLETEANQLLKFYLQGLQQELED</sequence>
<evidence type="ECO:0000259" key="5">
    <source>
        <dbReference type="PROSITE" id="PS50977"/>
    </source>
</evidence>
<evidence type="ECO:0000256" key="1">
    <source>
        <dbReference type="ARBA" id="ARBA00023015"/>
    </source>
</evidence>
<dbReference type="RefSeq" id="WP_103752984.1">
    <property type="nucleotide sequence ID" value="NZ_CP048271.1"/>
</dbReference>
<dbReference type="PANTHER" id="PTHR30055:SF234">
    <property type="entry name" value="HTH-TYPE TRANSCRIPTIONAL REGULATOR BETI"/>
    <property type="match status" value="1"/>
</dbReference>
<evidence type="ECO:0000256" key="3">
    <source>
        <dbReference type="ARBA" id="ARBA00023163"/>
    </source>
</evidence>
<name>A0ABX8W9I5_9LACO</name>
<proteinExistence type="predicted"/>
<keyword evidence="1" id="KW-0805">Transcription regulation</keyword>
<dbReference type="InterPro" id="IPR050109">
    <property type="entry name" value="HTH-type_TetR-like_transc_reg"/>
</dbReference>
<evidence type="ECO:0000313" key="7">
    <source>
        <dbReference type="Proteomes" id="UP000826550"/>
    </source>
</evidence>
<dbReference type="PROSITE" id="PS50977">
    <property type="entry name" value="HTH_TETR_2"/>
    <property type="match status" value="1"/>
</dbReference>
<dbReference type="PRINTS" id="PR00455">
    <property type="entry name" value="HTHTETR"/>
</dbReference>
<evidence type="ECO:0000313" key="6">
    <source>
        <dbReference type="EMBL" id="QYN53561.1"/>
    </source>
</evidence>
<dbReference type="PANTHER" id="PTHR30055">
    <property type="entry name" value="HTH-TYPE TRANSCRIPTIONAL REGULATOR RUTR"/>
    <property type="match status" value="1"/>
</dbReference>
<feature type="domain" description="HTH tetR-type" evidence="5">
    <location>
        <begin position="11"/>
        <end position="71"/>
    </location>
</feature>
<keyword evidence="2 4" id="KW-0238">DNA-binding</keyword>
<evidence type="ECO:0000256" key="2">
    <source>
        <dbReference type="ARBA" id="ARBA00023125"/>
    </source>
</evidence>
<dbReference type="EMBL" id="CP048268">
    <property type="protein sequence ID" value="QYN53561.1"/>
    <property type="molecule type" value="Genomic_DNA"/>
</dbReference>
<protein>
    <submittedName>
        <fullName evidence="6">TetR/AcrR family transcriptional regulator</fullName>
    </submittedName>
</protein>
<accession>A0ABX8W9I5</accession>
<organism evidence="6 7">
    <name type="scientific">Lactobacillus panisapium</name>
    <dbReference type="NCBI Taxonomy" id="2012495"/>
    <lineage>
        <taxon>Bacteria</taxon>
        <taxon>Bacillati</taxon>
        <taxon>Bacillota</taxon>
        <taxon>Bacilli</taxon>
        <taxon>Lactobacillales</taxon>
        <taxon>Lactobacillaceae</taxon>
        <taxon>Lactobacillus</taxon>
    </lineage>
</organism>
<dbReference type="Gene3D" id="1.10.357.10">
    <property type="entry name" value="Tetracycline Repressor, domain 2"/>
    <property type="match status" value="1"/>
</dbReference>
<dbReference type="Pfam" id="PF00440">
    <property type="entry name" value="TetR_N"/>
    <property type="match status" value="1"/>
</dbReference>
<gene>
    <name evidence="6" type="ORF">GYM71_09080</name>
</gene>
<dbReference type="InterPro" id="IPR001647">
    <property type="entry name" value="HTH_TetR"/>
</dbReference>
<dbReference type="Pfam" id="PF17929">
    <property type="entry name" value="TetR_C_34"/>
    <property type="match status" value="1"/>
</dbReference>
<reference evidence="6 7" key="1">
    <citation type="submission" date="2020-01" db="EMBL/GenBank/DDBJ databases">
        <title>Vast differences in strain-level diversity in the gut microbiota of two closely related honey bee species.</title>
        <authorList>
            <person name="Ellegaard K.M."/>
            <person name="Suenami S."/>
            <person name="Miyazaki R."/>
            <person name="Engel P."/>
        </authorList>
    </citation>
    <scope>NUCLEOTIDE SEQUENCE [LARGE SCALE GENOMIC DNA]</scope>
    <source>
        <strain evidence="6 7">ESL0416</strain>
    </source>
</reference>
<dbReference type="SUPFAM" id="SSF46689">
    <property type="entry name" value="Homeodomain-like"/>
    <property type="match status" value="1"/>
</dbReference>
<keyword evidence="3" id="KW-0804">Transcription</keyword>
<feature type="DNA-binding region" description="H-T-H motif" evidence="4">
    <location>
        <begin position="34"/>
        <end position="53"/>
    </location>
</feature>
<dbReference type="InterPro" id="IPR009057">
    <property type="entry name" value="Homeodomain-like_sf"/>
</dbReference>
<evidence type="ECO:0000256" key="4">
    <source>
        <dbReference type="PROSITE-ProRule" id="PRU00335"/>
    </source>
</evidence>
<dbReference type="Proteomes" id="UP000826550">
    <property type="component" value="Chromosome"/>
</dbReference>